<evidence type="ECO:0000313" key="2">
    <source>
        <dbReference type="EMBL" id="EKC79549.1"/>
    </source>
</evidence>
<name>K1UHU7_9ZZZZ</name>
<dbReference type="InterPro" id="IPR003688">
    <property type="entry name" value="TraG/VirD4"/>
</dbReference>
<dbReference type="SUPFAM" id="SSF52540">
    <property type="entry name" value="P-loop containing nucleoside triphosphate hydrolases"/>
    <property type="match status" value="1"/>
</dbReference>
<feature type="transmembrane region" description="Helical" evidence="1">
    <location>
        <begin position="37"/>
        <end position="53"/>
    </location>
</feature>
<dbReference type="InterPro" id="IPR027417">
    <property type="entry name" value="P-loop_NTPase"/>
</dbReference>
<comment type="caution">
    <text evidence="2">The sequence shown here is derived from an EMBL/GenBank/DDBJ whole genome shotgun (WGS) entry which is preliminary data.</text>
</comment>
<dbReference type="CDD" id="cd01127">
    <property type="entry name" value="TrwB_TraG_TraD_VirD4"/>
    <property type="match status" value="1"/>
</dbReference>
<proteinExistence type="predicted"/>
<organism evidence="2">
    <name type="scientific">human gut metagenome</name>
    <dbReference type="NCBI Taxonomy" id="408170"/>
    <lineage>
        <taxon>unclassified sequences</taxon>
        <taxon>metagenomes</taxon>
        <taxon>organismal metagenomes</taxon>
    </lineage>
</organism>
<dbReference type="GO" id="GO:0016020">
    <property type="term" value="C:membrane"/>
    <property type="evidence" value="ECO:0007669"/>
    <property type="project" value="InterPro"/>
</dbReference>
<evidence type="ECO:0000256" key="1">
    <source>
        <dbReference type="SAM" id="Phobius"/>
    </source>
</evidence>
<accession>K1UHU7</accession>
<keyword evidence="1" id="KW-0472">Membrane</keyword>
<protein>
    <submittedName>
        <fullName evidence="2">Type IV secretory pathway, VirD4 component</fullName>
    </submittedName>
</protein>
<gene>
    <name evidence="2" type="ORF">LEA_02323</name>
</gene>
<reference evidence="2" key="1">
    <citation type="journal article" date="2013" name="Environ. Microbiol.">
        <title>Microbiota from the distal guts of lean and obese adolescents exhibit partial functional redundancy besides clear differences in community structure.</title>
        <authorList>
            <person name="Ferrer M."/>
            <person name="Ruiz A."/>
            <person name="Lanza F."/>
            <person name="Haange S.B."/>
            <person name="Oberbach A."/>
            <person name="Till H."/>
            <person name="Bargiela R."/>
            <person name="Campoy C."/>
            <person name="Segura M.T."/>
            <person name="Richter M."/>
            <person name="von Bergen M."/>
            <person name="Seifert J."/>
            <person name="Suarez A."/>
        </authorList>
    </citation>
    <scope>NUCLEOTIDE SEQUENCE</scope>
</reference>
<dbReference type="EMBL" id="AJWY01001607">
    <property type="protein sequence ID" value="EKC79549.1"/>
    <property type="molecule type" value="Genomic_DNA"/>
</dbReference>
<feature type="non-terminal residue" evidence="2">
    <location>
        <position position="197"/>
    </location>
</feature>
<dbReference type="AlphaFoldDB" id="K1UHU7"/>
<sequence length="197" mass="22072">MFRLAPGTEFIDKLTNGFAVFGTAFANPLPSFHPVDLLIGVIAGALLKLAVYVKGKNRKKFRQGEEYGSARWGKPEDIKPYTDPEFANNVILTQTEFLTMNSRPKQPKYARNKNILVIGGSGSGKTRFFVKPNLMQMHSSYVVTDPKGTVLVECGKMLEKGGYVIKSLNTINFKKSMHYNPFAYIRSEKDILKLVNT</sequence>
<keyword evidence="1" id="KW-0812">Transmembrane</keyword>
<keyword evidence="1" id="KW-1133">Transmembrane helix</keyword>
<dbReference type="Pfam" id="PF02534">
    <property type="entry name" value="T4SS-DNA_transf"/>
    <property type="match status" value="1"/>
</dbReference>